<dbReference type="EMBL" id="CADIKI010000002">
    <property type="protein sequence ID" value="CAB3780004.1"/>
    <property type="molecule type" value="Genomic_DNA"/>
</dbReference>
<keyword evidence="3" id="KW-1185">Reference proteome</keyword>
<sequence length="61" mass="6821">MRLPYEVYEAVDDAGHERPLKTTHHSRMHEAAMAQAAHRTAQDPVGELAPAASRHNPSRHL</sequence>
<evidence type="ECO:0000256" key="1">
    <source>
        <dbReference type="SAM" id="MobiDB-lite"/>
    </source>
</evidence>
<dbReference type="Proteomes" id="UP000494252">
    <property type="component" value="Unassembled WGS sequence"/>
</dbReference>
<evidence type="ECO:0000313" key="3">
    <source>
        <dbReference type="Proteomes" id="UP000494252"/>
    </source>
</evidence>
<name>A0A6J5FGR2_9BURK</name>
<organism evidence="2 3">
    <name type="scientific">Paraburkholderia fynbosensis</name>
    <dbReference type="NCBI Taxonomy" id="1200993"/>
    <lineage>
        <taxon>Bacteria</taxon>
        <taxon>Pseudomonadati</taxon>
        <taxon>Pseudomonadota</taxon>
        <taxon>Betaproteobacteria</taxon>
        <taxon>Burkholderiales</taxon>
        <taxon>Burkholderiaceae</taxon>
        <taxon>Paraburkholderia</taxon>
    </lineage>
</organism>
<accession>A0A6J5FGR2</accession>
<protein>
    <submittedName>
        <fullName evidence="2">Uncharacterized protein</fullName>
    </submittedName>
</protein>
<evidence type="ECO:0000313" key="2">
    <source>
        <dbReference type="EMBL" id="CAB3780004.1"/>
    </source>
</evidence>
<feature type="region of interest" description="Disordered" evidence="1">
    <location>
        <begin position="26"/>
        <end position="61"/>
    </location>
</feature>
<gene>
    <name evidence="2" type="ORF">LMG27177_00829</name>
</gene>
<proteinExistence type="predicted"/>
<reference evidence="2 3" key="1">
    <citation type="submission" date="2020-04" db="EMBL/GenBank/DDBJ databases">
        <authorList>
            <person name="De Canck E."/>
        </authorList>
    </citation>
    <scope>NUCLEOTIDE SEQUENCE [LARGE SCALE GENOMIC DNA]</scope>
    <source>
        <strain evidence="2 3">LMG 27177</strain>
    </source>
</reference>
<dbReference type="AlphaFoldDB" id="A0A6J5FGR2"/>